<comment type="similarity">
    <text evidence="1">Belongs to the serine-aspartate repeat-containing protein (SDr) family.</text>
</comment>
<dbReference type="Gene3D" id="2.60.40.10">
    <property type="entry name" value="Immunoglobulins"/>
    <property type="match status" value="3"/>
</dbReference>
<dbReference type="InterPro" id="IPR008964">
    <property type="entry name" value="Invasin/intimin_cell_adhesion"/>
</dbReference>
<dbReference type="InterPro" id="IPR003343">
    <property type="entry name" value="Big_2"/>
</dbReference>
<evidence type="ECO:0000256" key="2">
    <source>
        <dbReference type="ARBA" id="ARBA00022525"/>
    </source>
</evidence>
<dbReference type="SMART" id="SM00635">
    <property type="entry name" value="BID_2"/>
    <property type="match status" value="2"/>
</dbReference>
<evidence type="ECO:0000313" key="7">
    <source>
        <dbReference type="Proteomes" id="UP000441772"/>
    </source>
</evidence>
<dbReference type="Gene3D" id="2.60.40.3050">
    <property type="match status" value="1"/>
</dbReference>
<dbReference type="PANTHER" id="PTHR36108">
    <property type="entry name" value="COLOSSIN-B-RELATED"/>
    <property type="match status" value="1"/>
</dbReference>
<gene>
    <name evidence="6" type="ORF">F7D09_2065</name>
</gene>
<reference evidence="6 7" key="1">
    <citation type="submission" date="2019-09" db="EMBL/GenBank/DDBJ databases">
        <title>Characterization of the phylogenetic diversity of two novel species belonging to the genus Bifidobacterium: Bifidobacterium cebidarum sp. nov. and Bifidobacterium leontopitheci sp. nov.</title>
        <authorList>
            <person name="Lugli G.A."/>
            <person name="Duranti S."/>
            <person name="Milani C."/>
            <person name="Turroni F."/>
            <person name="Ventura M."/>
        </authorList>
    </citation>
    <scope>NUCLEOTIDE SEQUENCE [LARGE SCALE GENOMIC DNA]</scope>
    <source>
        <strain evidence="6 7">LMG 31471</strain>
    </source>
</reference>
<evidence type="ECO:0000256" key="3">
    <source>
        <dbReference type="ARBA" id="ARBA00022729"/>
    </source>
</evidence>
<dbReference type="InterPro" id="IPR013783">
    <property type="entry name" value="Ig-like_fold"/>
</dbReference>
<keyword evidence="7" id="KW-1185">Reference proteome</keyword>
<dbReference type="Pfam" id="PF02368">
    <property type="entry name" value="Big_2"/>
    <property type="match status" value="2"/>
</dbReference>
<dbReference type="Pfam" id="PF17802">
    <property type="entry name" value="SpaA"/>
    <property type="match status" value="3"/>
</dbReference>
<keyword evidence="4" id="KW-0812">Transmembrane</keyword>
<feature type="domain" description="BIG2" evidence="5">
    <location>
        <begin position="561"/>
        <end position="633"/>
    </location>
</feature>
<feature type="domain" description="BIG2" evidence="5">
    <location>
        <begin position="650"/>
        <end position="727"/>
    </location>
</feature>
<keyword evidence="4" id="KW-1133">Transmembrane helix</keyword>
<dbReference type="RefSeq" id="WP_152235460.1">
    <property type="nucleotide sequence ID" value="NZ_JBHSKZ010000048.1"/>
</dbReference>
<dbReference type="Proteomes" id="UP000441772">
    <property type="component" value="Unassembled WGS sequence"/>
</dbReference>
<dbReference type="InterPro" id="IPR038174">
    <property type="entry name" value="Strep_pil_link_sf"/>
</dbReference>
<dbReference type="SUPFAM" id="SSF49373">
    <property type="entry name" value="Invasin/intimin cell-adhesion fragments"/>
    <property type="match status" value="2"/>
</dbReference>
<sequence>MKGFFSIGTVAFGSQFIPPKNSTVFAVGGQGSGFSQVANGADVKVMAWGAAAGLNQKMNSSKQQITGYNARLAGSDTKPWGAPATSTTTSVYPYTYEKGNADGAQTPSVVWHADANGNSVLADVNGADYTNQTAENERLSTELAAIPVNGTVGVSDAPSINGYTRYKYDNSQSFSGFNHAEKLFTFTGDGESLLQSFTIDADLLNQIRDAQGVSYWFRNIPDNASVVVNVTGTNSGTDVIFHNGWRFWWGGGANSSIIDGDVKEISNGYVTGNENAKAYAHAAQAIMWNFAAIPSGSTLTILGGSNNANNDDPAAAMLGSILVPHGSFESHVTTNGRVMVGEDFGMTNPSVAKTFGAANTPSASIIDMDQERHNLPWNGSYTSECSVIGWKKVDAADGATPLKGSQWGVYASEADAKAGSNQILLVADNGNNDSDAADGTITVRSLTPNATYYVKELKAPNGYQLSGKIYTVTASQQGEAVNWVTGTTDGGVITNGAIGNTVAGASIQWAKVAEGADSGTVTTGLAGSTWTLTKKATGGNAERSWTIQDNTYAAAGVTVTDKNGATVTSLAMTEGDTTVLTATVIPAGASQSVTWISSVPSVADVNASGGVMAYTAGQTTIKACAASDATKCARVIVTVNAPAVNAVEIRDENNQKVDADATLAMKTGGAMRLNAVVDPASVKAVWSTSDPRVATVNAASGIVTGVDTGVATITAKAGDRTASVMVRVTDDRNTLVYVNKSVVAGWKAAWLYYGVKNTSADKWTFVRLEPSCNSDYLYAEVPRLGGGNGFVLHDENSTASSANWWPGGTGKDVMFNNRTVIVIDAYDANNTYAQTAPDCTVAAAKATSALSVAAQQRASWARLGGRTATARSAASVATTSAAATASVETAGGRTLEECGVDKAYRCDINGTEGVFAVNDLDDGTYTLTEKTAPNGYTLNTTVYEFTVTGGKVTWTDGKKPALLADGTAAIADTPTEASWTKTDNKTGSRLAGSQWKIAAADAGRTDTFCVADTINGTADRIDGCDGTTLTDTDNAAGAFTVQGLAFGTYHLTETKAPAGYDRIATVYTLVISQNGAVITDGHGNTVTAIANSETPVSIEIPVKKTVRNTAWPKDDNGKYVPFTFTIAAWDGQQHGSIPVPDNCTTLDDCTIALAPDDDATDVTTLAGVFGKLTFTEGTLADQPGAAGDYAKTYTYRVSEVAPDDDSTVPQLRYSRAVYKVEVTVRHKKAADGTLAGLEATAVVTRVIDDAGTTEANGGVQVGTITSAAGADATIDGSPQAAFVNTKVLTGLPTTGTDWTGRMVLLAGAGFILAGAVIAGGYRLARRREDASD</sequence>
<evidence type="ECO:0000259" key="5">
    <source>
        <dbReference type="SMART" id="SM00635"/>
    </source>
</evidence>
<proteinExistence type="inferred from homology"/>
<dbReference type="EMBL" id="WBVT01000058">
    <property type="protein sequence ID" value="KAB7788977.1"/>
    <property type="molecule type" value="Genomic_DNA"/>
</dbReference>
<keyword evidence="2" id="KW-0964">Secreted</keyword>
<dbReference type="InterPro" id="IPR041033">
    <property type="entry name" value="SpaA_PFL_dom_1"/>
</dbReference>
<keyword evidence="3" id="KW-0732">Signal</keyword>
<name>A0A6I1GHS4_9BIFI</name>
<dbReference type="PANTHER" id="PTHR36108:SF13">
    <property type="entry name" value="COLOSSIN-B-RELATED"/>
    <property type="match status" value="1"/>
</dbReference>
<protein>
    <submittedName>
        <fullName evidence="6">Collagen-binding protein</fullName>
    </submittedName>
</protein>
<evidence type="ECO:0000256" key="4">
    <source>
        <dbReference type="SAM" id="Phobius"/>
    </source>
</evidence>
<evidence type="ECO:0000256" key="1">
    <source>
        <dbReference type="ARBA" id="ARBA00007257"/>
    </source>
</evidence>
<keyword evidence="6" id="KW-0176">Collagen</keyword>
<feature type="transmembrane region" description="Helical" evidence="4">
    <location>
        <begin position="1302"/>
        <end position="1324"/>
    </location>
</feature>
<comment type="caution">
    <text evidence="6">The sequence shown here is derived from an EMBL/GenBank/DDBJ whole genome shotgun (WGS) entry which is preliminary data.</text>
</comment>
<dbReference type="GO" id="GO:0005975">
    <property type="term" value="P:carbohydrate metabolic process"/>
    <property type="evidence" value="ECO:0007669"/>
    <property type="project" value="UniProtKB-ARBA"/>
</dbReference>
<organism evidence="6 7">
    <name type="scientific">Bifidobacterium leontopitheci</name>
    <dbReference type="NCBI Taxonomy" id="2650774"/>
    <lineage>
        <taxon>Bacteria</taxon>
        <taxon>Bacillati</taxon>
        <taxon>Actinomycetota</taxon>
        <taxon>Actinomycetes</taxon>
        <taxon>Bifidobacteriales</taxon>
        <taxon>Bifidobacteriaceae</taxon>
        <taxon>Bifidobacterium</taxon>
    </lineage>
</organism>
<keyword evidence="4" id="KW-0472">Membrane</keyword>
<dbReference type="Gene3D" id="2.60.40.1080">
    <property type="match status" value="2"/>
</dbReference>
<evidence type="ECO:0000313" key="6">
    <source>
        <dbReference type="EMBL" id="KAB7788977.1"/>
    </source>
</evidence>
<accession>A0A6I1GHS4</accession>